<accession>A0A1S0ZQ83</accession>
<gene>
    <name evidence="2" type="ORF">CHC34_10175</name>
    <name evidence="4" type="ORF">EE393_16960</name>
    <name evidence="3" type="ORF">NL99_10275</name>
</gene>
<keyword evidence="1" id="KW-0472">Membrane</keyword>
<dbReference type="EMBL" id="AAACVH010000013">
    <property type="protein sequence ID" value="EAA8665403.1"/>
    <property type="molecule type" value="Genomic_DNA"/>
</dbReference>
<evidence type="ECO:0000313" key="3">
    <source>
        <dbReference type="EMBL" id="EAA8665403.1"/>
    </source>
</evidence>
<organism evidence="4">
    <name type="scientific">Salmonella enterica</name>
    <name type="common">Salmonella choleraesuis</name>
    <dbReference type="NCBI Taxonomy" id="28901"/>
    <lineage>
        <taxon>Bacteria</taxon>
        <taxon>Pseudomonadati</taxon>
        <taxon>Pseudomonadota</taxon>
        <taxon>Gammaproteobacteria</taxon>
        <taxon>Enterobacterales</taxon>
        <taxon>Enterobacteriaceae</taxon>
        <taxon>Salmonella</taxon>
    </lineage>
</organism>
<dbReference type="Proteomes" id="UP000839834">
    <property type="component" value="Unassembled WGS sequence"/>
</dbReference>
<name>A0A1S0ZQ83_SALER</name>
<evidence type="ECO:0000256" key="1">
    <source>
        <dbReference type="SAM" id="Phobius"/>
    </source>
</evidence>
<dbReference type="Proteomes" id="UP000885336">
    <property type="component" value="Unassembled WGS sequence"/>
</dbReference>
<reference evidence="2 5" key="1">
    <citation type="submission" date="2018-06" db="EMBL/GenBank/DDBJ databases">
        <title>Completed Genome Sequences of 32 Strains from Various Serotypes of Salmonella enterica.</title>
        <authorList>
            <person name="Nash J.H.E."/>
            <person name="Robertson J."/>
            <person name="Bessonov K."/>
        </authorList>
    </citation>
    <scope>NUCLEOTIDE SEQUENCE [LARGE SCALE GENOMIC DNA]</scope>
    <source>
        <strain evidence="2 5">SA20021456</strain>
    </source>
</reference>
<keyword evidence="1" id="KW-0812">Transmembrane</keyword>
<reference evidence="4" key="3">
    <citation type="submission" date="2018-11" db="EMBL/GenBank/DDBJ databases">
        <authorList>
            <consortium name="PulseNet: The National Subtyping Network for Foodborne Disease Surveillance"/>
            <person name="Tarr C.L."/>
            <person name="Trees E."/>
            <person name="Katz L.S."/>
            <person name="Carleton-Romer H.A."/>
            <person name="Stroika S."/>
            <person name="Kucerova Z."/>
            <person name="Roache K.F."/>
            <person name="Sabol A.L."/>
            <person name="Besser J."/>
            <person name="Gerner-Smidt P."/>
        </authorList>
    </citation>
    <scope>NUCLEOTIDE SEQUENCE [LARGE SCALE GENOMIC DNA]</scope>
    <source>
        <strain evidence="4">PNUSAS058450</strain>
    </source>
</reference>
<reference evidence="3" key="2">
    <citation type="submission" date="2018-08" db="EMBL/GenBank/DDBJ databases">
        <authorList>
            <consortium name="GenomeTrakr network: Whole genome sequencing for foodborne pathogen traceback"/>
        </authorList>
    </citation>
    <scope>NUCLEOTIDE SEQUENCE [LARGE SCALE GENOMIC DNA]</scope>
    <source>
        <strain evidence="3">FLUFL-367</strain>
    </source>
</reference>
<sequence length="65" mass="7213">MKKSGKWLLCAKLAVVLLVFAPVALPFMECCRVNSVALSVVAGLHSGLCVWLVDRVFFSSCQRWK</sequence>
<evidence type="ECO:0000313" key="2">
    <source>
        <dbReference type="EMBL" id="AXD71300.1"/>
    </source>
</evidence>
<dbReference type="EMBL" id="CP030219">
    <property type="protein sequence ID" value="AXD71300.1"/>
    <property type="molecule type" value="Genomic_DNA"/>
</dbReference>
<dbReference type="AlphaFoldDB" id="A0A1S0ZQ83"/>
<protein>
    <submittedName>
        <fullName evidence="4">Uncharacterized protein</fullName>
    </submittedName>
</protein>
<evidence type="ECO:0000313" key="4">
    <source>
        <dbReference type="EMBL" id="MGD30629.1"/>
    </source>
</evidence>
<proteinExistence type="predicted"/>
<dbReference type="Proteomes" id="UP000251994">
    <property type="component" value="Chromosome"/>
</dbReference>
<evidence type="ECO:0000313" key="5">
    <source>
        <dbReference type="Proteomes" id="UP000251994"/>
    </source>
</evidence>
<dbReference type="EMBL" id="RNKS01000041">
    <property type="protein sequence ID" value="MGD30629.1"/>
    <property type="molecule type" value="Genomic_DNA"/>
</dbReference>
<dbReference type="RefSeq" id="WP_023246332.1">
    <property type="nucleotide sequence ID" value="NZ_CP030219.1"/>
</dbReference>
<keyword evidence="1" id="KW-1133">Transmembrane helix</keyword>
<feature type="transmembrane region" description="Helical" evidence="1">
    <location>
        <begin position="36"/>
        <end position="58"/>
    </location>
</feature>